<dbReference type="InterPro" id="IPR003672">
    <property type="entry name" value="CobN/Mg_chltase"/>
</dbReference>
<dbReference type="EMBL" id="JBEUWX010000002">
    <property type="protein sequence ID" value="MFA9950600.1"/>
    <property type="molecule type" value="Genomic_DNA"/>
</dbReference>
<name>A0ABV4UH92_9RHOO</name>
<evidence type="ECO:0000313" key="4">
    <source>
        <dbReference type="EMBL" id="MFA9950600.1"/>
    </source>
</evidence>
<evidence type="ECO:0000313" key="5">
    <source>
        <dbReference type="Proteomes" id="UP001574673"/>
    </source>
</evidence>
<evidence type="ECO:0000259" key="3">
    <source>
        <dbReference type="Pfam" id="PF02514"/>
    </source>
</evidence>
<evidence type="ECO:0000256" key="2">
    <source>
        <dbReference type="SAM" id="SignalP"/>
    </source>
</evidence>
<keyword evidence="1" id="KW-0472">Membrane</keyword>
<reference evidence="5" key="1">
    <citation type="submission" date="2024-06" db="EMBL/GenBank/DDBJ databases">
        <title>Radixoralia hellwigii gen. nov., sp nov., isolated from a root canal in the human oral cavity.</title>
        <authorList>
            <person name="Bartsch S."/>
            <person name="Wittmer A."/>
            <person name="Schulz A.-K."/>
            <person name="Neumann-Schaal M."/>
            <person name="Wolf J."/>
            <person name="Gronow S."/>
            <person name="Tennert C."/>
            <person name="Haecker G."/>
            <person name="Cieplik F."/>
            <person name="Al-Ahmad A."/>
        </authorList>
    </citation>
    <scope>NUCLEOTIDE SEQUENCE [LARGE SCALE GENOMIC DNA]</scope>
    <source>
        <strain evidence="5">Wk13</strain>
    </source>
</reference>
<sequence>MRFLFLLLTVLFTVAPSLSMASPRIAIIYEGGESTGPAELRYALAQSSAPVQVDIYSPGPGGMVLPQDTDLHAYALVFIDGAAKGLPLNAAKIQQLAQTTRLVVVNPQAGLQGNVPLARHPDIARYWANRSADNDAALLAYLSSRILNIPCKEPIPRPIVYPAHAFYHPAAPALFDSLDAYLDWYRRRKGGHAYDPKALTLGLLIHHANVRRKDLGAWDALIAATEKRGQNAIALVGNASPDLLQFRKNGHTLIDALLYGAGVLNFNDRAKAHAQAAQLGVPILMALNHHRLSPEEYRKAPGGYIPDLAFRIVGGERDGSFEPMVVAARNAQQAVGRQQPLDEQIEWRITRALAWAKLHRAANADKKVVLTYWSEAGGKSDVGGDPDDFLDVQGTLAMLLPAMRERGYNVGKGALPDAETLAQRMAREASNMGNWAPGEIAKRVAESNPILIPEAEYSEWFNAIPEQRRKEIEAVWGPAPGKTMIYTNAQGQRFIVIPRIEYGNVLIAPHPMWGYLENQKALLSREALPPHHQYLAFFLWLQKKWHADAWVSLFTNIVLQPGNVQGPLADDHIGILLGGLPHIHPERLGANGGTGNKRKALAALPGWYNIVVPSDSYENLGELRALIARYRSANDTATRDGIVPSLRQAIHDAGIDRALAQHVDVEHAPAEVLLGAIDTYLAELEKANMPWGGKVLGTTPQGPAMSAMVAGMLGKDLTDALHGLTDEPAIVARQLVDAVLNAHLTADAAVQKFLGRRAENAKHAKRIAAQLKLAQRHADALRKAPREVAAIFAELGGQWVEPGPMGEPFRRPEVLPPGRVLHNFDLSLVPTVEAEAIGIRQANAQIEIWRKEHHGAYPQKFAYVLWSAEIAKNNGITEAQILHMLGTRAVRNWRGEVVDVELIPREALGRPRIDVLVTTSGAYRDGYQSKVELIAKATQLAAASPEPDNPVARTTQAAEADLIKGGENAANAHRLALARVFSPAPGAYSPNIQFLAKSGDQRGGESRMADLYTQRLAHAYGGGLYGTYARPAFEGNLARTDAATLPRSSDVNGLLDHSQSAAFLGGLNLAAKALTGKDIKLYVSNLRDSANPQIESAARALQTEMRTRYFNPKWIKENMAHGYDGARNFMFLTDHLDLWDSTATHEVSSADWSEVKSVYVDDKFGLHMQEFFDNHNPFAQQMLLTNLLGAAQRGHWQASAEELASVAQKLVHSVSEHGPACEANQCRNAEMTEFVGKALATLPDAAPLLEAYQAAIAQAAAGPAPAPGAQQVSGQVVEEVQRPTAETFRATAWIWSWLAGLAAFLFSLGWWLQQRRMVQLTNGRIGAAVAVRK</sequence>
<protein>
    <submittedName>
        <fullName evidence="4">Cobaltochelatase subunit CobN</fullName>
    </submittedName>
</protein>
<feature type="transmembrane region" description="Helical" evidence="1">
    <location>
        <begin position="1292"/>
        <end position="1312"/>
    </location>
</feature>
<accession>A0ABV4UH92</accession>
<keyword evidence="2" id="KW-0732">Signal</keyword>
<comment type="caution">
    <text evidence="4">The sequence shown here is derived from an EMBL/GenBank/DDBJ whole genome shotgun (WGS) entry which is preliminary data.</text>
</comment>
<organism evidence="4 5">
    <name type="scientific">Dentiradicibacter hellwigii</name>
    <dbReference type="NCBI Taxonomy" id="3149053"/>
    <lineage>
        <taxon>Bacteria</taxon>
        <taxon>Pseudomonadati</taxon>
        <taxon>Pseudomonadota</taxon>
        <taxon>Betaproteobacteria</taxon>
        <taxon>Rhodocyclales</taxon>
        <taxon>Rhodocyclaceae</taxon>
        <taxon>Dentiradicibacter</taxon>
    </lineage>
</organism>
<dbReference type="Pfam" id="PF02514">
    <property type="entry name" value="CobN-Mg_chel"/>
    <property type="match status" value="1"/>
</dbReference>
<dbReference type="PANTHER" id="PTHR44119:SF4">
    <property type="entry name" value="AEROBIC COBALTOCHELATASE SUBUNIT COBN"/>
    <property type="match status" value="1"/>
</dbReference>
<dbReference type="Proteomes" id="UP001574673">
    <property type="component" value="Unassembled WGS sequence"/>
</dbReference>
<evidence type="ECO:0000256" key="1">
    <source>
        <dbReference type="SAM" id="Phobius"/>
    </source>
</evidence>
<keyword evidence="1" id="KW-1133">Transmembrane helix</keyword>
<feature type="chain" id="PRO_5046319040" evidence="2">
    <location>
        <begin position="22"/>
        <end position="1333"/>
    </location>
</feature>
<dbReference type="CDD" id="cd10150">
    <property type="entry name" value="CobN_like"/>
    <property type="match status" value="1"/>
</dbReference>
<gene>
    <name evidence="4" type="ORF">ABCS64_09785</name>
</gene>
<dbReference type="PANTHER" id="PTHR44119">
    <property type="entry name" value="MAGNESIUM-CHELATASE SUBUNIT CHLH, CHLOROPLASTIC"/>
    <property type="match status" value="1"/>
</dbReference>
<proteinExistence type="predicted"/>
<keyword evidence="5" id="KW-1185">Reference proteome</keyword>
<keyword evidence="1" id="KW-0812">Transmembrane</keyword>
<feature type="domain" description="CobN/magnesium chelatase" evidence="3">
    <location>
        <begin position="125"/>
        <end position="1202"/>
    </location>
</feature>
<feature type="signal peptide" evidence="2">
    <location>
        <begin position="1"/>
        <end position="21"/>
    </location>
</feature>
<dbReference type="RefSeq" id="WP_418891645.1">
    <property type="nucleotide sequence ID" value="NZ_JBEUWX010000002.1"/>
</dbReference>